<keyword evidence="2" id="KW-1133">Transmembrane helix</keyword>
<dbReference type="InterPro" id="IPR018702">
    <property type="entry name" value="DUF2207"/>
</dbReference>
<evidence type="ECO:0000313" key="5">
    <source>
        <dbReference type="EMBL" id="AQP51508.1"/>
    </source>
</evidence>
<gene>
    <name evidence="5" type="ORF">BW733_12505</name>
</gene>
<evidence type="ECO:0008006" key="7">
    <source>
        <dbReference type="Google" id="ProtNLM"/>
    </source>
</evidence>
<sequence length="647" mass="69854">MWRNVWSWIGWVLGVLAVVIGCSLFAGNFLADEPDASVDRQLEGHSFTAEHEVVPTDDGGADLRITETIVVSFSGSDRHGIIRDIPLDHAGHSSRLEAVEVEADDLSLPTDPPAWGQVPHEVTEEAGLASIRIGDAYTALLPGPHAYRISYVLTDVPLNIAGGQEIYINVNGNQWATSFDSVEASVTVPQSLADRLNGDAACYQGGQDSEQTCELRVDETGEATVVTATATRPLEAFEGLTYAVGFAPDTFADADTPRTVSTSTWVWFALPVVYGLVFLLVALLRRRAARPRSASDTVEVRFEPPAGISPMAAADVWGTPERGPTAELLDAVLERQAVIATTGAVEDSYAPAGPHTGLSEREERRFRESIEVQGLREIADPDRRAFLMGYFPSGRIDPLHVPDDAIEQHRRNIIARLGLRRATGGSGRWFLNAYLGLLVLTFFTTFALYLPGELPRWLIWVSPVAGALLLIASVFLLPGLGKLTPKGRQVRDELRGLERFMSMAEQDRIAWLQGIRTAPRERHGDGSRIALYERLLPYAVIFGMEASWAELVASGLGAQGSVWSLRDASLDLGRLLASFSSTRRSTRRSLWSGRNTLSGAGRSLGKGLESMAKNAGSGRRSGGSRRGGSRGGGRSGGGRGGGGGRSW</sequence>
<feature type="transmembrane region" description="Helical" evidence="2">
    <location>
        <begin position="429"/>
        <end position="451"/>
    </location>
</feature>
<dbReference type="Pfam" id="PF20990">
    <property type="entry name" value="DUF2207_C"/>
    <property type="match status" value="1"/>
</dbReference>
<feature type="domain" description="Predicted membrane protein YciQ-like C-terminal" evidence="4">
    <location>
        <begin position="301"/>
        <end position="550"/>
    </location>
</feature>
<dbReference type="STRING" id="399497.BW733_12505"/>
<dbReference type="EMBL" id="CP019607">
    <property type="protein sequence ID" value="AQP51508.1"/>
    <property type="molecule type" value="Genomic_DNA"/>
</dbReference>
<name>A0A1Q2CZF8_9ACTN</name>
<evidence type="ECO:0000313" key="6">
    <source>
        <dbReference type="Proteomes" id="UP000188235"/>
    </source>
</evidence>
<dbReference type="OrthoDB" id="3719237at2"/>
<feature type="region of interest" description="Disordered" evidence="1">
    <location>
        <begin position="601"/>
        <end position="647"/>
    </location>
</feature>
<dbReference type="RefSeq" id="WP_077350878.1">
    <property type="nucleotide sequence ID" value="NZ_CP019607.1"/>
</dbReference>
<dbReference type="Proteomes" id="UP000188235">
    <property type="component" value="Chromosome"/>
</dbReference>
<protein>
    <recommendedName>
        <fullName evidence="7">DUF2207 domain-containing protein</fullName>
    </recommendedName>
</protein>
<evidence type="ECO:0000256" key="1">
    <source>
        <dbReference type="SAM" id="MobiDB-lite"/>
    </source>
</evidence>
<evidence type="ECO:0000259" key="4">
    <source>
        <dbReference type="Pfam" id="PF20990"/>
    </source>
</evidence>
<feature type="transmembrane region" description="Helical" evidence="2">
    <location>
        <begin position="265"/>
        <end position="284"/>
    </location>
</feature>
<feature type="transmembrane region" description="Helical" evidence="2">
    <location>
        <begin position="457"/>
        <end position="481"/>
    </location>
</feature>
<dbReference type="PROSITE" id="PS51257">
    <property type="entry name" value="PROKAR_LIPOPROTEIN"/>
    <property type="match status" value="1"/>
</dbReference>
<keyword evidence="2" id="KW-0472">Membrane</keyword>
<organism evidence="5 6">
    <name type="scientific">Tessaracoccus flavescens</name>
    <dbReference type="NCBI Taxonomy" id="399497"/>
    <lineage>
        <taxon>Bacteria</taxon>
        <taxon>Bacillati</taxon>
        <taxon>Actinomycetota</taxon>
        <taxon>Actinomycetes</taxon>
        <taxon>Propionibacteriales</taxon>
        <taxon>Propionibacteriaceae</taxon>
        <taxon>Tessaracoccus</taxon>
    </lineage>
</organism>
<accession>A0A1Q2CZF8</accession>
<dbReference type="Pfam" id="PF09972">
    <property type="entry name" value="DUF2207"/>
    <property type="match status" value="1"/>
</dbReference>
<evidence type="ECO:0000256" key="2">
    <source>
        <dbReference type="SAM" id="Phobius"/>
    </source>
</evidence>
<proteinExistence type="predicted"/>
<keyword evidence="6" id="KW-1185">Reference proteome</keyword>
<keyword evidence="2" id="KW-0812">Transmembrane</keyword>
<dbReference type="InterPro" id="IPR048389">
    <property type="entry name" value="YciQ-like_C"/>
</dbReference>
<dbReference type="KEGG" id="tfa:BW733_12505"/>
<dbReference type="AlphaFoldDB" id="A0A1Q2CZF8"/>
<reference evidence="5 6" key="1">
    <citation type="journal article" date="2008" name="Int. J. Syst. Evol. Microbiol.">
        <title>Tessaracoccus flavescens sp. nov., isolated from marine sediment.</title>
        <authorList>
            <person name="Lee D.W."/>
            <person name="Lee S.D."/>
        </authorList>
    </citation>
    <scope>NUCLEOTIDE SEQUENCE [LARGE SCALE GENOMIC DNA]</scope>
    <source>
        <strain evidence="5 6">SST-39T</strain>
    </source>
</reference>
<evidence type="ECO:0000259" key="3">
    <source>
        <dbReference type="Pfam" id="PF09972"/>
    </source>
</evidence>
<feature type="compositionally biased region" description="Gly residues" evidence="1">
    <location>
        <begin position="619"/>
        <end position="647"/>
    </location>
</feature>
<feature type="domain" description="DUF2207" evidence="3">
    <location>
        <begin position="62"/>
        <end position="246"/>
    </location>
</feature>